<sequence length="123" mass="13940">MANVRMLSRHKKMGAPYHWLLQEKGKKKAYRNDPFLLFSVEVLFVFRQTHAINGAPPEKLISPPLHSSGAFIGPFICPGTLYVSLYFCTVPHPGLNDCRPISTYDRNMKGAVHQLINMHGYNV</sequence>
<reference evidence="1 2" key="1">
    <citation type="submission" date="2021-06" db="EMBL/GenBank/DDBJ databases">
        <title>Caerostris extrusa draft genome.</title>
        <authorList>
            <person name="Kono N."/>
            <person name="Arakawa K."/>
        </authorList>
    </citation>
    <scope>NUCLEOTIDE SEQUENCE [LARGE SCALE GENOMIC DNA]</scope>
</reference>
<dbReference type="AlphaFoldDB" id="A0AAV4TXN2"/>
<gene>
    <name evidence="1" type="ORF">CEXT_63681</name>
</gene>
<organism evidence="1 2">
    <name type="scientific">Caerostris extrusa</name>
    <name type="common">Bark spider</name>
    <name type="synonym">Caerostris bankana</name>
    <dbReference type="NCBI Taxonomy" id="172846"/>
    <lineage>
        <taxon>Eukaryota</taxon>
        <taxon>Metazoa</taxon>
        <taxon>Ecdysozoa</taxon>
        <taxon>Arthropoda</taxon>
        <taxon>Chelicerata</taxon>
        <taxon>Arachnida</taxon>
        <taxon>Araneae</taxon>
        <taxon>Araneomorphae</taxon>
        <taxon>Entelegynae</taxon>
        <taxon>Araneoidea</taxon>
        <taxon>Araneidae</taxon>
        <taxon>Caerostris</taxon>
    </lineage>
</organism>
<comment type="caution">
    <text evidence="1">The sequence shown here is derived from an EMBL/GenBank/DDBJ whole genome shotgun (WGS) entry which is preliminary data.</text>
</comment>
<dbReference type="Proteomes" id="UP001054945">
    <property type="component" value="Unassembled WGS sequence"/>
</dbReference>
<accession>A0AAV4TXN2</accession>
<proteinExistence type="predicted"/>
<name>A0AAV4TXN2_CAEEX</name>
<evidence type="ECO:0000313" key="2">
    <source>
        <dbReference type="Proteomes" id="UP001054945"/>
    </source>
</evidence>
<keyword evidence="2" id="KW-1185">Reference proteome</keyword>
<dbReference type="EMBL" id="BPLR01011967">
    <property type="protein sequence ID" value="GIY50331.1"/>
    <property type="molecule type" value="Genomic_DNA"/>
</dbReference>
<evidence type="ECO:0000313" key="1">
    <source>
        <dbReference type="EMBL" id="GIY50331.1"/>
    </source>
</evidence>
<protein>
    <submittedName>
        <fullName evidence="1">Uncharacterized protein</fullName>
    </submittedName>
</protein>